<dbReference type="InParanoid" id="I2H1G2"/>
<name>I2H1G2_HENB6</name>
<organism evidence="4 5">
    <name type="scientific">Henningerozyma blattae (strain ATCC 34711 / CBS 6284 / DSM 70876 / NBRC 10599 / NRRL Y-10934 / UCD 77-7)</name>
    <name type="common">Yeast</name>
    <name type="synonym">Tetrapisispora blattae</name>
    <dbReference type="NCBI Taxonomy" id="1071380"/>
    <lineage>
        <taxon>Eukaryota</taxon>
        <taxon>Fungi</taxon>
        <taxon>Dikarya</taxon>
        <taxon>Ascomycota</taxon>
        <taxon>Saccharomycotina</taxon>
        <taxon>Saccharomycetes</taxon>
        <taxon>Saccharomycetales</taxon>
        <taxon>Saccharomycetaceae</taxon>
        <taxon>Henningerozyma</taxon>
    </lineage>
</organism>
<dbReference type="InterPro" id="IPR000704">
    <property type="entry name" value="Casein_kinase_II_reg-sub"/>
</dbReference>
<evidence type="ECO:0000313" key="5">
    <source>
        <dbReference type="Proteomes" id="UP000002866"/>
    </source>
</evidence>
<dbReference type="Pfam" id="PF01214">
    <property type="entry name" value="CK_II_beta"/>
    <property type="match status" value="1"/>
</dbReference>
<evidence type="ECO:0000256" key="3">
    <source>
        <dbReference type="RuleBase" id="RU361268"/>
    </source>
</evidence>
<dbReference type="GO" id="GO:0060962">
    <property type="term" value="P:regulation of ribosomal protein gene transcription by RNA polymerase II"/>
    <property type="evidence" value="ECO:0007669"/>
    <property type="project" value="EnsemblFungi"/>
</dbReference>
<comment type="similarity">
    <text evidence="1 3">Belongs to the casein kinase 2 subunit beta family.</text>
</comment>
<dbReference type="GO" id="GO:0005654">
    <property type="term" value="C:nucleoplasm"/>
    <property type="evidence" value="ECO:0007669"/>
    <property type="project" value="UniProtKB-ARBA"/>
</dbReference>
<dbReference type="GO" id="GO:0006974">
    <property type="term" value="P:DNA damage response"/>
    <property type="evidence" value="ECO:0007669"/>
    <property type="project" value="EnsemblFungi"/>
</dbReference>
<dbReference type="GO" id="GO:0051726">
    <property type="term" value="P:regulation of cell cycle"/>
    <property type="evidence" value="ECO:0007669"/>
    <property type="project" value="EnsemblFungi"/>
</dbReference>
<sequence length="254" mass="28751">MSEYIADRNDDDSSEDSGSYEEWIPSFCARFGHEYYCQIPSEFLEDDFNMTALALEVPLYRQALDLILDLEAVSDDEAEHGENGQPEVSRSLVEHAAEQLYGLAHARYVLTRPGLQALAEKFDRRAFGTCPRYHCGGMQLLPCGLSDTLGRQPVRLYCACCGDLYVPAQARHAQLDGCFWGTSLPGVFLQHFPELGEYVGKRPVQSYSLRVFGFGVNERAVSGARMAWLRQRPSTEEEWEEYAKCEYEMPTEVS</sequence>
<dbReference type="GeneID" id="14495194"/>
<dbReference type="GO" id="GO:0006356">
    <property type="term" value="P:regulation of transcription by RNA polymerase I"/>
    <property type="evidence" value="ECO:0007669"/>
    <property type="project" value="EnsemblFungi"/>
</dbReference>
<protein>
    <recommendedName>
        <fullName evidence="3">Casein kinase II subunit beta</fullName>
        <shortName evidence="3">CK II beta</shortName>
    </recommendedName>
</protein>
<evidence type="ECO:0000256" key="1">
    <source>
        <dbReference type="ARBA" id="ARBA00006941"/>
    </source>
</evidence>
<dbReference type="GO" id="GO:0034456">
    <property type="term" value="C:UTP-C complex"/>
    <property type="evidence" value="ECO:0007669"/>
    <property type="project" value="EnsemblFungi"/>
</dbReference>
<dbReference type="KEGG" id="tbl:TBLA_0C04140"/>
<accession>I2H1G2</accession>
<dbReference type="Gene3D" id="2.20.25.20">
    <property type="match status" value="1"/>
</dbReference>
<dbReference type="STRING" id="1071380.I2H1G2"/>
<dbReference type="InterPro" id="IPR016149">
    <property type="entry name" value="Casein_kin_II_reg-sub_N"/>
</dbReference>
<dbReference type="FunCoup" id="I2H1G2">
    <property type="interactions" value="743"/>
</dbReference>
<comment type="function">
    <text evidence="2 3">Regulatory subunit of casein kinase II/CK2. As part of the kinase complex regulates the basal catalytic activity of the alpha subunit a constitutively active serine/threonine-protein kinase that phosphorylates a large number of substrates containing acidic residues C-terminal to the phosphorylated serine or threonine.</text>
</comment>
<dbReference type="GO" id="GO:0005737">
    <property type="term" value="C:cytoplasm"/>
    <property type="evidence" value="ECO:0007669"/>
    <property type="project" value="TreeGrafter"/>
</dbReference>
<dbReference type="RefSeq" id="XP_004179733.1">
    <property type="nucleotide sequence ID" value="XM_004179685.1"/>
</dbReference>
<dbReference type="GO" id="GO:0030291">
    <property type="term" value="F:protein serine/threonine kinase inhibitor activity"/>
    <property type="evidence" value="ECO:0007669"/>
    <property type="project" value="EnsemblFungi"/>
</dbReference>
<reference evidence="4 5" key="1">
    <citation type="journal article" date="2011" name="Proc. Natl. Acad. Sci. U.S.A.">
        <title>Evolutionary erosion of yeast sex chromosomes by mating-type switching accidents.</title>
        <authorList>
            <person name="Gordon J.L."/>
            <person name="Armisen D."/>
            <person name="Proux-Wera E."/>
            <person name="Oheigeartaigh S.S."/>
            <person name="Byrne K.P."/>
            <person name="Wolfe K.H."/>
        </authorList>
    </citation>
    <scope>NUCLEOTIDE SEQUENCE [LARGE SCALE GENOMIC DNA]</scope>
    <source>
        <strain evidence="5">ATCC 34711 / CBS 6284 / DSM 70876 / NBRC 10599 / NRRL Y-10934 / UCD 77-7</strain>
    </source>
</reference>
<dbReference type="InterPro" id="IPR035991">
    <property type="entry name" value="Casein_kinase_II_beta-like"/>
</dbReference>
<evidence type="ECO:0000313" key="4">
    <source>
        <dbReference type="EMBL" id="CCH60214.1"/>
    </source>
</evidence>
<dbReference type="Gene3D" id="1.10.1820.10">
    <property type="entry name" value="protein kinase ck2 holoenzyme, chain C, domain 1"/>
    <property type="match status" value="1"/>
</dbReference>
<dbReference type="FunFam" id="2.20.25.20:FF:000001">
    <property type="entry name" value="Casein kinase II subunit beta"/>
    <property type="match status" value="1"/>
</dbReference>
<dbReference type="PRINTS" id="PR00472">
    <property type="entry name" value="CASNKINASEII"/>
</dbReference>
<dbReference type="HOGENOM" id="CLU_034027_3_0_1"/>
<dbReference type="GO" id="GO:0005956">
    <property type="term" value="C:protein kinase CK2 complex"/>
    <property type="evidence" value="ECO:0007669"/>
    <property type="project" value="UniProtKB-UniRule"/>
</dbReference>
<dbReference type="Proteomes" id="UP000002866">
    <property type="component" value="Chromosome 3"/>
</dbReference>
<dbReference type="AlphaFoldDB" id="I2H1G2"/>
<dbReference type="GO" id="GO:0006359">
    <property type="term" value="P:regulation of transcription by RNA polymerase III"/>
    <property type="evidence" value="ECO:0007669"/>
    <property type="project" value="EnsemblFungi"/>
</dbReference>
<gene>
    <name evidence="4" type="primary">TBLA0C04140</name>
    <name evidence="4" type="ORF">TBLA_0C04140</name>
</gene>
<comment type="subunit">
    <text evidence="3">Tetramer of two alpha and two beta subunits.</text>
</comment>
<evidence type="ECO:0000256" key="2">
    <source>
        <dbReference type="ARBA" id="ARBA00045899"/>
    </source>
</evidence>
<dbReference type="PANTHER" id="PTHR11740">
    <property type="entry name" value="CASEIN KINASE II SUBUNIT BETA"/>
    <property type="match status" value="1"/>
</dbReference>
<dbReference type="SMART" id="SM01085">
    <property type="entry name" value="CK_II_beta"/>
    <property type="match status" value="1"/>
</dbReference>
<dbReference type="PANTHER" id="PTHR11740:SF0">
    <property type="entry name" value="CASEIN KINASE II SUBUNIT BETA"/>
    <property type="match status" value="1"/>
</dbReference>
<proteinExistence type="inferred from homology"/>
<dbReference type="GO" id="GO:0042790">
    <property type="term" value="P:nucleolar large rRNA transcription by RNA polymerase I"/>
    <property type="evidence" value="ECO:0007669"/>
    <property type="project" value="EnsemblFungi"/>
</dbReference>
<dbReference type="EMBL" id="HE806318">
    <property type="protein sequence ID" value="CCH60214.1"/>
    <property type="molecule type" value="Genomic_DNA"/>
</dbReference>
<keyword evidence="5" id="KW-1185">Reference proteome</keyword>
<dbReference type="eggNOG" id="KOG3092">
    <property type="taxonomic scope" value="Eukaryota"/>
</dbReference>
<dbReference type="OrthoDB" id="2275560at2759"/>
<dbReference type="SUPFAM" id="SSF57798">
    <property type="entry name" value="Casein kinase II beta subunit"/>
    <property type="match status" value="1"/>
</dbReference>
<dbReference type="OMA" id="QNGSPMA"/>
<dbReference type="GO" id="GO:0032040">
    <property type="term" value="C:small-subunit processome"/>
    <property type="evidence" value="ECO:0007669"/>
    <property type="project" value="EnsemblFungi"/>
</dbReference>
<dbReference type="GO" id="GO:0032545">
    <property type="term" value="C:CURI complex"/>
    <property type="evidence" value="ECO:0007669"/>
    <property type="project" value="EnsemblFungi"/>
</dbReference>
<dbReference type="PROSITE" id="PS01101">
    <property type="entry name" value="CK2_BETA"/>
    <property type="match status" value="1"/>
</dbReference>